<sequence>MLSEIDATLGAGDRSDSSRAGAPRRNNLDRKVSGGWHWRCKRIENCRKLTIGDSAAIGNLALYDPTTCDQFRRLFISMSIWSN</sequence>
<proteinExistence type="predicted"/>
<evidence type="ECO:0000313" key="5">
    <source>
        <dbReference type="Proteomes" id="UP000325313"/>
    </source>
</evidence>
<evidence type="ECO:0000313" key="2">
    <source>
        <dbReference type="EMBL" id="KAA1090968.1"/>
    </source>
</evidence>
<organism evidence="3 5">
    <name type="scientific">Puccinia graminis f. sp. tritici</name>
    <dbReference type="NCBI Taxonomy" id="56615"/>
    <lineage>
        <taxon>Eukaryota</taxon>
        <taxon>Fungi</taxon>
        <taxon>Dikarya</taxon>
        <taxon>Basidiomycota</taxon>
        <taxon>Pucciniomycotina</taxon>
        <taxon>Pucciniomycetes</taxon>
        <taxon>Pucciniales</taxon>
        <taxon>Pucciniaceae</taxon>
        <taxon>Puccinia</taxon>
    </lineage>
</organism>
<keyword evidence="4" id="KW-1185">Reference proteome</keyword>
<dbReference type="EMBL" id="VSWC01000092">
    <property type="protein sequence ID" value="KAA1090968.1"/>
    <property type="molecule type" value="Genomic_DNA"/>
</dbReference>
<protein>
    <submittedName>
        <fullName evidence="3">Uncharacterized protein</fullName>
    </submittedName>
</protein>
<dbReference type="AlphaFoldDB" id="A0A5B0RKI9"/>
<accession>A0A5B0RKI9</accession>
<evidence type="ECO:0000313" key="4">
    <source>
        <dbReference type="Proteomes" id="UP000324748"/>
    </source>
</evidence>
<reference evidence="4 5" key="1">
    <citation type="submission" date="2019-05" db="EMBL/GenBank/DDBJ databases">
        <title>Emergence of the Ug99 lineage of the wheat stem rust pathogen through somatic hybridization.</title>
        <authorList>
            <person name="Li F."/>
            <person name="Upadhyaya N.M."/>
            <person name="Sperschneider J."/>
            <person name="Matny O."/>
            <person name="Nguyen-Phuc H."/>
            <person name="Mago R."/>
            <person name="Raley C."/>
            <person name="Miller M.E."/>
            <person name="Silverstein K.A.T."/>
            <person name="Henningsen E."/>
            <person name="Hirsch C.D."/>
            <person name="Visser B."/>
            <person name="Pretorius Z.A."/>
            <person name="Steffenson B.J."/>
            <person name="Schwessinger B."/>
            <person name="Dodds P.N."/>
            <person name="Figueroa M."/>
        </authorList>
    </citation>
    <scope>NUCLEOTIDE SEQUENCE [LARGE SCALE GENOMIC DNA]</scope>
    <source>
        <strain evidence="2">21-0</strain>
        <strain evidence="3 5">Ug99</strain>
    </source>
</reference>
<dbReference type="EMBL" id="VDEP01000177">
    <property type="protein sequence ID" value="KAA1125545.1"/>
    <property type="molecule type" value="Genomic_DNA"/>
</dbReference>
<feature type="region of interest" description="Disordered" evidence="1">
    <location>
        <begin position="1"/>
        <end position="30"/>
    </location>
</feature>
<dbReference type="Proteomes" id="UP000325313">
    <property type="component" value="Unassembled WGS sequence"/>
</dbReference>
<evidence type="ECO:0000256" key="1">
    <source>
        <dbReference type="SAM" id="MobiDB-lite"/>
    </source>
</evidence>
<name>A0A5B0RKI9_PUCGR</name>
<comment type="caution">
    <text evidence="3">The sequence shown here is derived from an EMBL/GenBank/DDBJ whole genome shotgun (WGS) entry which is preliminary data.</text>
</comment>
<evidence type="ECO:0000313" key="3">
    <source>
        <dbReference type="EMBL" id="KAA1125545.1"/>
    </source>
</evidence>
<dbReference type="Proteomes" id="UP000324748">
    <property type="component" value="Unassembled WGS sequence"/>
</dbReference>
<gene>
    <name evidence="2" type="ORF">PGT21_019461</name>
    <name evidence="3" type="ORF">PGTUg99_017618</name>
</gene>